<evidence type="ECO:0000256" key="1">
    <source>
        <dbReference type="SAM" id="MobiDB-lite"/>
    </source>
</evidence>
<comment type="caution">
    <text evidence="2">The sequence shown here is derived from an EMBL/GenBank/DDBJ whole genome shotgun (WGS) entry which is preliminary data.</text>
</comment>
<dbReference type="EMBL" id="CAICTM010000092">
    <property type="protein sequence ID" value="CAB9500860.1"/>
    <property type="molecule type" value="Genomic_DNA"/>
</dbReference>
<evidence type="ECO:0000313" key="2">
    <source>
        <dbReference type="EMBL" id="CAB9500860.1"/>
    </source>
</evidence>
<gene>
    <name evidence="2" type="ORF">SEMRO_93_G048720.1</name>
</gene>
<name>A0A9N8H697_9STRA</name>
<dbReference type="Proteomes" id="UP001153069">
    <property type="component" value="Unassembled WGS sequence"/>
</dbReference>
<protein>
    <submittedName>
        <fullName evidence="2">Uncharacterized protein</fullName>
    </submittedName>
</protein>
<feature type="region of interest" description="Disordered" evidence="1">
    <location>
        <begin position="111"/>
        <end position="147"/>
    </location>
</feature>
<sequence>MAPPPPPRRLEELDLTPRRRMSVEDLCDCCFPKPPMYTPVWSHRKRPFPEFHNDSVGEVDDRPVHEIDIDPPQHSNNHDEEQADPEQDDDDLLLYLGTGEIDGTSLPELYASEEEEDASEGILSPKNGPHYTTNDNDHHPKKNHHQHHKAFQIHQVYFLGFFQVLMSLVLFRRWSQDCHCHNQHCKCDQTKLIAADTPCTGTGSNNPHDEKRNVATL</sequence>
<dbReference type="AlphaFoldDB" id="A0A9N8H697"/>
<organism evidence="2 3">
    <name type="scientific">Seminavis robusta</name>
    <dbReference type="NCBI Taxonomy" id="568900"/>
    <lineage>
        <taxon>Eukaryota</taxon>
        <taxon>Sar</taxon>
        <taxon>Stramenopiles</taxon>
        <taxon>Ochrophyta</taxon>
        <taxon>Bacillariophyta</taxon>
        <taxon>Bacillariophyceae</taxon>
        <taxon>Bacillariophycidae</taxon>
        <taxon>Naviculales</taxon>
        <taxon>Naviculaceae</taxon>
        <taxon>Seminavis</taxon>
    </lineage>
</organism>
<proteinExistence type="predicted"/>
<reference evidence="2" key="1">
    <citation type="submission" date="2020-06" db="EMBL/GenBank/DDBJ databases">
        <authorList>
            <consortium name="Plant Systems Biology data submission"/>
        </authorList>
    </citation>
    <scope>NUCLEOTIDE SEQUENCE</scope>
    <source>
        <strain evidence="2">D6</strain>
    </source>
</reference>
<feature type="region of interest" description="Disordered" evidence="1">
    <location>
        <begin position="64"/>
        <end position="87"/>
    </location>
</feature>
<accession>A0A9N8H697</accession>
<evidence type="ECO:0000313" key="3">
    <source>
        <dbReference type="Proteomes" id="UP001153069"/>
    </source>
</evidence>
<keyword evidence="3" id="KW-1185">Reference proteome</keyword>